<feature type="binding site" evidence="11">
    <location>
        <begin position="66"/>
        <end position="68"/>
    </location>
    <ligand>
        <name>FMN</name>
        <dbReference type="ChEBI" id="CHEBI:58210"/>
    </ligand>
</feature>
<dbReference type="GO" id="GO:0000287">
    <property type="term" value="F:magnesium ion binding"/>
    <property type="evidence" value="ECO:0007669"/>
    <property type="project" value="UniProtKB-UniRule"/>
</dbReference>
<evidence type="ECO:0000256" key="11">
    <source>
        <dbReference type="HAMAP-Rule" id="MF_00354"/>
    </source>
</evidence>
<comment type="subcellular location">
    <subcellularLocation>
        <location evidence="11">Cytoplasm</location>
    </subcellularLocation>
</comment>
<keyword evidence="3 11" id="KW-0285">Flavoprotein</keyword>
<comment type="caution">
    <text evidence="13">The sequence shown here is derived from an EMBL/GenBank/DDBJ whole genome shotgun (WGS) entry which is preliminary data.</text>
</comment>
<comment type="similarity">
    <text evidence="11">Belongs to the IPP isomerase type 2 family.</text>
</comment>
<comment type="subunit">
    <text evidence="10 11">Homooctamer. Dimer of tetramers.</text>
</comment>
<protein>
    <recommendedName>
        <fullName evidence="11">Isopentenyl-diphosphate delta-isomerase</fullName>
        <shortName evidence="11">IPP isomerase</shortName>
        <ecNumber evidence="11">5.3.3.2</ecNumber>
    </recommendedName>
    <alternativeName>
        <fullName evidence="11">Isopentenyl diphosphate:dimethylallyl diphosphate isomerase</fullName>
    </alternativeName>
    <alternativeName>
        <fullName evidence="11">Isopentenyl pyrophosphate isomerase</fullName>
    </alternativeName>
    <alternativeName>
        <fullName evidence="11">Type 2 isopentenyl diphosphate isomerase</fullName>
        <shortName evidence="11">IDI-2</shortName>
    </alternativeName>
</protein>
<dbReference type="InterPro" id="IPR013785">
    <property type="entry name" value="Aldolase_TIM"/>
</dbReference>
<feature type="binding site" evidence="11">
    <location>
        <position position="96"/>
    </location>
    <ligand>
        <name>FMN</name>
        <dbReference type="ChEBI" id="CHEBI:58210"/>
    </ligand>
</feature>
<evidence type="ECO:0000313" key="13">
    <source>
        <dbReference type="EMBL" id="KRN75763.1"/>
    </source>
</evidence>
<dbReference type="Gene3D" id="3.20.20.70">
    <property type="entry name" value="Aldolase class I"/>
    <property type="match status" value="1"/>
</dbReference>
<dbReference type="EMBL" id="JQBP01000001">
    <property type="protein sequence ID" value="KRN75763.1"/>
    <property type="molecule type" value="Genomic_DNA"/>
</dbReference>
<evidence type="ECO:0000313" key="14">
    <source>
        <dbReference type="Proteomes" id="UP000051655"/>
    </source>
</evidence>
<evidence type="ECO:0000259" key="12">
    <source>
        <dbReference type="Pfam" id="PF01070"/>
    </source>
</evidence>
<dbReference type="GO" id="GO:0004452">
    <property type="term" value="F:isopentenyl-diphosphate delta-isomerase activity"/>
    <property type="evidence" value="ECO:0007669"/>
    <property type="project" value="UniProtKB-UniRule"/>
</dbReference>
<dbReference type="HAMAP" id="MF_00354">
    <property type="entry name" value="Idi_2"/>
    <property type="match status" value="1"/>
</dbReference>
<comment type="cofactor">
    <cofactor evidence="1 11">
        <name>FMN</name>
        <dbReference type="ChEBI" id="CHEBI:58210"/>
    </cofactor>
</comment>
<dbReference type="PATRIC" id="fig|1616.3.peg.266"/>
<dbReference type="EC" id="5.3.3.2" evidence="11"/>
<evidence type="ECO:0000256" key="2">
    <source>
        <dbReference type="ARBA" id="ARBA00022490"/>
    </source>
</evidence>
<dbReference type="GO" id="GO:0070402">
    <property type="term" value="F:NADPH binding"/>
    <property type="evidence" value="ECO:0007669"/>
    <property type="project" value="UniProtKB-UniRule"/>
</dbReference>
<keyword evidence="4 11" id="KW-0288">FMN</keyword>
<feature type="binding site" evidence="11">
    <location>
        <position position="186"/>
    </location>
    <ligand>
        <name>FMN</name>
        <dbReference type="ChEBI" id="CHEBI:58210"/>
    </ligand>
</feature>
<keyword evidence="6 11" id="KW-0460">Magnesium</keyword>
<dbReference type="Pfam" id="PF01070">
    <property type="entry name" value="FMN_dh"/>
    <property type="match status" value="1"/>
</dbReference>
<dbReference type="PIRSF" id="PIRSF003314">
    <property type="entry name" value="IPP_isomerase"/>
    <property type="match status" value="1"/>
</dbReference>
<evidence type="ECO:0000256" key="5">
    <source>
        <dbReference type="ARBA" id="ARBA00022723"/>
    </source>
</evidence>
<dbReference type="GO" id="GO:0008299">
    <property type="term" value="P:isoprenoid biosynthetic process"/>
    <property type="evidence" value="ECO:0007669"/>
    <property type="project" value="UniProtKB-UniRule"/>
</dbReference>
<feature type="binding site" evidence="11">
    <location>
        <begin position="285"/>
        <end position="286"/>
    </location>
    <ligand>
        <name>FMN</name>
        <dbReference type="ChEBI" id="CHEBI:58210"/>
    </ligand>
</feature>
<evidence type="ECO:0000256" key="10">
    <source>
        <dbReference type="ARBA" id="ARBA00025810"/>
    </source>
</evidence>
<dbReference type="OrthoDB" id="9795032at2"/>
<evidence type="ECO:0000256" key="9">
    <source>
        <dbReference type="ARBA" id="ARBA00023235"/>
    </source>
</evidence>
<dbReference type="InterPro" id="IPR000262">
    <property type="entry name" value="FMN-dep_DH"/>
</dbReference>
<evidence type="ECO:0000256" key="7">
    <source>
        <dbReference type="ARBA" id="ARBA00022857"/>
    </source>
</evidence>
<keyword evidence="5 11" id="KW-0479">Metal-binding</keyword>
<keyword evidence="9 11" id="KW-0413">Isomerase</keyword>
<dbReference type="PANTHER" id="PTHR43665">
    <property type="entry name" value="ISOPENTENYL-DIPHOSPHATE DELTA-ISOMERASE"/>
    <property type="match status" value="1"/>
</dbReference>
<feature type="binding site" evidence="11">
    <location>
        <begin position="8"/>
        <end position="9"/>
    </location>
    <ligand>
        <name>substrate</name>
    </ligand>
</feature>
<gene>
    <name evidence="11" type="primary">fni</name>
    <name evidence="13" type="ORF">IV73_GL000262</name>
</gene>
<comment type="caution">
    <text evidence="11">Lacks conserved residue(s) required for the propagation of feature annotation.</text>
</comment>
<comment type="cofactor">
    <cofactor evidence="11">
        <name>NADPH</name>
        <dbReference type="ChEBI" id="CHEBI:57783"/>
    </cofactor>
</comment>
<keyword evidence="8 11" id="KW-0414">Isoprene biosynthesis</keyword>
<organism evidence="13 14">
    <name type="scientific">Weissella kandleri</name>
    <dbReference type="NCBI Taxonomy" id="1616"/>
    <lineage>
        <taxon>Bacteria</taxon>
        <taxon>Bacillati</taxon>
        <taxon>Bacillota</taxon>
        <taxon>Bacilli</taxon>
        <taxon>Lactobacillales</taxon>
        <taxon>Lactobacillaceae</taxon>
        <taxon>Weissella</taxon>
    </lineage>
</organism>
<evidence type="ECO:0000256" key="4">
    <source>
        <dbReference type="ARBA" id="ARBA00022643"/>
    </source>
</evidence>
<evidence type="ECO:0000256" key="1">
    <source>
        <dbReference type="ARBA" id="ARBA00001917"/>
    </source>
</evidence>
<feature type="binding site" evidence="11">
    <location>
        <position position="216"/>
    </location>
    <ligand>
        <name>FMN</name>
        <dbReference type="ChEBI" id="CHEBI:58210"/>
    </ligand>
</feature>
<dbReference type="CDD" id="cd02811">
    <property type="entry name" value="IDI-2_FMN"/>
    <property type="match status" value="1"/>
</dbReference>
<dbReference type="GO" id="GO:0005737">
    <property type="term" value="C:cytoplasm"/>
    <property type="evidence" value="ECO:0007669"/>
    <property type="project" value="UniProtKB-SubCell"/>
</dbReference>
<dbReference type="AlphaFoldDB" id="A0A0R2JEG2"/>
<feature type="binding site" evidence="11">
    <location>
        <position position="125"/>
    </location>
    <ligand>
        <name>FMN</name>
        <dbReference type="ChEBI" id="CHEBI:58210"/>
    </ligand>
</feature>
<feature type="domain" description="FMN-dependent dehydrogenase" evidence="12">
    <location>
        <begin position="151"/>
        <end position="328"/>
    </location>
</feature>
<dbReference type="GO" id="GO:0016491">
    <property type="term" value="F:oxidoreductase activity"/>
    <property type="evidence" value="ECO:0007669"/>
    <property type="project" value="InterPro"/>
</dbReference>
<feature type="binding site" evidence="11">
    <location>
        <position position="155"/>
    </location>
    <ligand>
        <name>substrate</name>
    </ligand>
</feature>
<keyword evidence="2 11" id="KW-0963">Cytoplasm</keyword>
<evidence type="ECO:0000256" key="6">
    <source>
        <dbReference type="ARBA" id="ARBA00022842"/>
    </source>
</evidence>
<comment type="cofactor">
    <cofactor evidence="11">
        <name>Mg(2+)</name>
        <dbReference type="ChEBI" id="CHEBI:18420"/>
    </cofactor>
</comment>
<dbReference type="InterPro" id="IPR011179">
    <property type="entry name" value="IPdP_isomerase"/>
</dbReference>
<dbReference type="SUPFAM" id="SSF51395">
    <property type="entry name" value="FMN-linked oxidoreductases"/>
    <property type="match status" value="1"/>
</dbReference>
<accession>A0A0R2JEG2</accession>
<proteinExistence type="inferred from homology"/>
<dbReference type="Proteomes" id="UP000051655">
    <property type="component" value="Unassembled WGS sequence"/>
</dbReference>
<feature type="binding site" evidence="11">
    <location>
        <position position="156"/>
    </location>
    <ligand>
        <name>Mg(2+)</name>
        <dbReference type="ChEBI" id="CHEBI:18420"/>
    </ligand>
</feature>
<dbReference type="PANTHER" id="PTHR43665:SF1">
    <property type="entry name" value="ISOPENTENYL-DIPHOSPHATE DELTA-ISOMERASE"/>
    <property type="match status" value="1"/>
</dbReference>
<comment type="catalytic activity">
    <reaction evidence="11">
        <text>isopentenyl diphosphate = dimethylallyl diphosphate</text>
        <dbReference type="Rhea" id="RHEA:23284"/>
        <dbReference type="ChEBI" id="CHEBI:57623"/>
        <dbReference type="ChEBI" id="CHEBI:128769"/>
        <dbReference type="EC" id="5.3.3.2"/>
    </reaction>
</comment>
<dbReference type="STRING" id="1616.IV73_GL000262"/>
<comment type="function">
    <text evidence="11">Involved in the biosynthesis of isoprenoids. Catalyzes the 1,3-allylic rearrangement of the homoallylic substrate isopentenyl (IPP) to its allylic isomer, dimethylallyl diphosphate (DMAPP).</text>
</comment>
<sequence>MESEHAHRKDEHLALAEAEYRKMQPTSSLNQVRLIHKALPETSVNQVNLASDNTEFPWPFPFYIEAMTGGSEKSSQINGQLAEVAKETGLAMAVGSQSIALKDFEAIPSFEIARKKNPNGFLIANLGAGHTAYEAQRVINMIDANALEIHINAAQEIVMAEGDRNFHWHESLGEIIATSPVPVIIKEVGFGMDLHTIQTLEALGAKYINVGGRSGTNFARIEDRRNHTNYKEHAHAYLYDWGQTTAESLLEAQTAQQHIFATGGIQSPLDVVKAQVLGAENIGVAGYFLHILLNQGADSLVDEIQLWQKHLPKLYTLLGAKTRSDLQKAPFVVDAELANYAQQRHLKLNNFQNF</sequence>
<evidence type="ECO:0000256" key="8">
    <source>
        <dbReference type="ARBA" id="ARBA00023229"/>
    </source>
</evidence>
<dbReference type="NCBIfam" id="TIGR02151">
    <property type="entry name" value="IPP_isom_2"/>
    <property type="match status" value="1"/>
</dbReference>
<keyword evidence="7 11" id="KW-0521">NADP</keyword>
<keyword evidence="14" id="KW-1185">Reference proteome</keyword>
<name>A0A0R2JEG2_9LACO</name>
<dbReference type="GO" id="GO:0010181">
    <property type="term" value="F:FMN binding"/>
    <property type="evidence" value="ECO:0007669"/>
    <property type="project" value="UniProtKB-UniRule"/>
</dbReference>
<evidence type="ECO:0000256" key="3">
    <source>
        <dbReference type="ARBA" id="ARBA00022630"/>
    </source>
</evidence>
<dbReference type="RefSeq" id="WP_057753668.1">
    <property type="nucleotide sequence ID" value="NZ_JQBP01000001.1"/>
</dbReference>
<reference evidence="13 14" key="1">
    <citation type="journal article" date="2015" name="Genome Announc.">
        <title>Expanding the biotechnology potential of lactobacilli through comparative genomics of 213 strains and associated genera.</title>
        <authorList>
            <person name="Sun Z."/>
            <person name="Harris H.M."/>
            <person name="McCann A."/>
            <person name="Guo C."/>
            <person name="Argimon S."/>
            <person name="Zhang W."/>
            <person name="Yang X."/>
            <person name="Jeffery I.B."/>
            <person name="Cooney J.C."/>
            <person name="Kagawa T.F."/>
            <person name="Liu W."/>
            <person name="Song Y."/>
            <person name="Salvetti E."/>
            <person name="Wrobel A."/>
            <person name="Rasinkangas P."/>
            <person name="Parkhill J."/>
            <person name="Rea M.C."/>
            <person name="O'Sullivan O."/>
            <person name="Ritari J."/>
            <person name="Douillard F.P."/>
            <person name="Paul Ross R."/>
            <person name="Yang R."/>
            <person name="Briner A.E."/>
            <person name="Felis G.E."/>
            <person name="de Vos W.M."/>
            <person name="Barrangou R."/>
            <person name="Klaenhammer T.R."/>
            <person name="Caufield P.W."/>
            <person name="Cui Y."/>
            <person name="Zhang H."/>
            <person name="O'Toole P.W."/>
        </authorList>
    </citation>
    <scope>NUCLEOTIDE SEQUENCE [LARGE SCALE GENOMIC DNA]</scope>
    <source>
        <strain evidence="13 14">DSM 20593</strain>
    </source>
</reference>